<dbReference type="EMBL" id="CALLCH030000001">
    <property type="protein sequence ID" value="CAI4210448.1"/>
    <property type="molecule type" value="Genomic_DNA"/>
</dbReference>
<comment type="subcellular location">
    <subcellularLocation>
        <location evidence="1">Nucleus</location>
        <location evidence="1">Nucleolus</location>
    </subcellularLocation>
</comment>
<evidence type="ECO:0008006" key="8">
    <source>
        <dbReference type="Google" id="ProtNLM"/>
    </source>
</evidence>
<feature type="compositionally biased region" description="Basic and acidic residues" evidence="5">
    <location>
        <begin position="52"/>
        <end position="85"/>
    </location>
</feature>
<name>A0A9P1GUA0_9PEZI</name>
<sequence length="215" mass="25216">MFAKPRPKKSLLPPPIKKRKIEHSIEEISFKDDDREEFLTGFRKRKQQRIKRAQEEAAKREKEDRRELRKKMREERQREVEEHVQKVNTLLRESEAAGAIGHDESGSDGSEWGGIEEAATNDIIDHEEEYIDEDRYTTVTVESVSVTRDGLHKPALEPTEDEQEAEKAKKSAEEEQAKAKLRPPKKPKKKFRYESKTERQLTEAKIRAKRKAKRD</sequence>
<evidence type="ECO:0000256" key="1">
    <source>
        <dbReference type="ARBA" id="ARBA00004604"/>
    </source>
</evidence>
<dbReference type="AlphaFoldDB" id="A0A9P1GUA0"/>
<feature type="compositionally biased region" description="Low complexity" evidence="5">
    <location>
        <begin position="107"/>
        <end position="117"/>
    </location>
</feature>
<keyword evidence="4" id="KW-0539">Nucleus</keyword>
<feature type="compositionally biased region" description="Basic residues" evidence="5">
    <location>
        <begin position="179"/>
        <end position="191"/>
    </location>
</feature>
<evidence type="ECO:0000256" key="5">
    <source>
        <dbReference type="SAM" id="MobiDB-lite"/>
    </source>
</evidence>
<keyword evidence="7" id="KW-1185">Reference proteome</keyword>
<evidence type="ECO:0000256" key="3">
    <source>
        <dbReference type="ARBA" id="ARBA00023054"/>
    </source>
</evidence>
<comment type="similarity">
    <text evidence="2">Belongs to the RRP17 family.</text>
</comment>
<evidence type="ECO:0000313" key="7">
    <source>
        <dbReference type="Proteomes" id="UP000838763"/>
    </source>
</evidence>
<evidence type="ECO:0000313" key="6">
    <source>
        <dbReference type="EMBL" id="CAI4210448.1"/>
    </source>
</evidence>
<dbReference type="GO" id="GO:0005730">
    <property type="term" value="C:nucleolus"/>
    <property type="evidence" value="ECO:0007669"/>
    <property type="project" value="UniProtKB-SubCell"/>
</dbReference>
<feature type="region of interest" description="Disordered" evidence="5">
    <location>
        <begin position="45"/>
        <end position="215"/>
    </location>
</feature>
<feature type="compositionally biased region" description="Low complexity" evidence="5">
    <location>
        <begin position="137"/>
        <end position="147"/>
    </location>
</feature>
<accession>A0A9P1GUA0</accession>
<feature type="compositionally biased region" description="Basic and acidic residues" evidence="5">
    <location>
        <begin position="165"/>
        <end position="178"/>
    </location>
</feature>
<keyword evidence="3" id="KW-0175">Coiled coil</keyword>
<feature type="compositionally biased region" description="Basic and acidic residues" evidence="5">
    <location>
        <begin position="192"/>
        <end position="206"/>
    </location>
</feature>
<evidence type="ECO:0000256" key="4">
    <source>
        <dbReference type="ARBA" id="ARBA00023242"/>
    </source>
</evidence>
<evidence type="ECO:0000256" key="2">
    <source>
        <dbReference type="ARBA" id="ARBA00007175"/>
    </source>
</evidence>
<reference evidence="6" key="1">
    <citation type="submission" date="2022-11" db="EMBL/GenBank/DDBJ databases">
        <authorList>
            <person name="Scott C."/>
            <person name="Bruce N."/>
        </authorList>
    </citation>
    <scope>NUCLEOTIDE SEQUENCE</scope>
</reference>
<dbReference type="InterPro" id="IPR019186">
    <property type="entry name" value="Nucleolar_protein_12"/>
</dbReference>
<protein>
    <recommendedName>
        <fullName evidence="8">Nucleolar protein 12</fullName>
    </recommendedName>
</protein>
<dbReference type="PANTHER" id="PTHR14577">
    <property type="entry name" value="NUCLEOLAR PROTEIN 12"/>
    <property type="match status" value="1"/>
</dbReference>
<dbReference type="GO" id="GO:0019843">
    <property type="term" value="F:rRNA binding"/>
    <property type="evidence" value="ECO:0007669"/>
    <property type="project" value="TreeGrafter"/>
</dbReference>
<dbReference type="Proteomes" id="UP000838763">
    <property type="component" value="Unassembled WGS sequence"/>
</dbReference>
<proteinExistence type="inferred from homology"/>
<gene>
    <name evidence="6" type="ORF">PPNO1_LOCUS251</name>
</gene>
<organism evidence="6 7">
    <name type="scientific">Parascedosporium putredinis</name>
    <dbReference type="NCBI Taxonomy" id="1442378"/>
    <lineage>
        <taxon>Eukaryota</taxon>
        <taxon>Fungi</taxon>
        <taxon>Dikarya</taxon>
        <taxon>Ascomycota</taxon>
        <taxon>Pezizomycotina</taxon>
        <taxon>Sordariomycetes</taxon>
        <taxon>Hypocreomycetidae</taxon>
        <taxon>Microascales</taxon>
        <taxon>Microascaceae</taxon>
        <taxon>Parascedosporium</taxon>
    </lineage>
</organism>
<dbReference type="Pfam" id="PF09805">
    <property type="entry name" value="Nop25"/>
    <property type="match status" value="1"/>
</dbReference>
<comment type="caution">
    <text evidence="6">The sequence shown here is derived from an EMBL/GenBank/DDBJ whole genome shotgun (WGS) entry which is preliminary data.</text>
</comment>
<dbReference type="PANTHER" id="PTHR14577:SF0">
    <property type="entry name" value="NUCLEOLAR PROTEIN 12"/>
    <property type="match status" value="1"/>
</dbReference>